<dbReference type="PaxDb" id="121845-A0A3Q0JAB2"/>
<gene>
    <name evidence="2" type="primary">LOC103517508</name>
</gene>
<name>A0A3Q0JAB2_DIACI</name>
<protein>
    <submittedName>
        <fullName evidence="2">Uncharacterized protein LOC103517508</fullName>
    </submittedName>
</protein>
<reference evidence="2" key="1">
    <citation type="submission" date="2025-08" db="UniProtKB">
        <authorList>
            <consortium name="RefSeq"/>
        </authorList>
    </citation>
    <scope>IDENTIFICATION</scope>
</reference>
<accession>A0A3Q0JAB2</accession>
<evidence type="ECO:0000313" key="2">
    <source>
        <dbReference type="RefSeq" id="XP_026685384.1"/>
    </source>
</evidence>
<keyword evidence="1" id="KW-1185">Reference proteome</keyword>
<dbReference type="AlphaFoldDB" id="A0A3Q0JAB2"/>
<sequence length="169" mass="20089">MVKRATVSMCGSCFNQFMTSVKSCRSLHHSRTHTKLVGSRKSRNHFKHKREKSLLCWPGTDVHWAIPRPEVRVCTVKQSHCRALRSQRARARYLDFCLNKFETGMEHNLRVKKKLEQRTRSKVERDFAEFEDRYKKHNCRILEYMKKNISPPVMSDELDTTLSQLLYED</sequence>
<dbReference type="GeneID" id="103517508"/>
<dbReference type="RefSeq" id="XP_026685384.1">
    <property type="nucleotide sequence ID" value="XM_026829583.1"/>
</dbReference>
<proteinExistence type="predicted"/>
<evidence type="ECO:0000313" key="1">
    <source>
        <dbReference type="Proteomes" id="UP000079169"/>
    </source>
</evidence>
<organism evidence="1 2">
    <name type="scientific">Diaphorina citri</name>
    <name type="common">Asian citrus psyllid</name>
    <dbReference type="NCBI Taxonomy" id="121845"/>
    <lineage>
        <taxon>Eukaryota</taxon>
        <taxon>Metazoa</taxon>
        <taxon>Ecdysozoa</taxon>
        <taxon>Arthropoda</taxon>
        <taxon>Hexapoda</taxon>
        <taxon>Insecta</taxon>
        <taxon>Pterygota</taxon>
        <taxon>Neoptera</taxon>
        <taxon>Paraneoptera</taxon>
        <taxon>Hemiptera</taxon>
        <taxon>Sternorrhyncha</taxon>
        <taxon>Psylloidea</taxon>
        <taxon>Psyllidae</taxon>
        <taxon>Diaphorininae</taxon>
        <taxon>Diaphorina</taxon>
    </lineage>
</organism>
<dbReference type="Proteomes" id="UP000079169">
    <property type="component" value="Unplaced"/>
</dbReference>
<dbReference type="KEGG" id="dci:103517508"/>